<dbReference type="Pfam" id="PF01799">
    <property type="entry name" value="Fer2_2"/>
    <property type="match status" value="1"/>
</dbReference>
<dbReference type="EMBL" id="CP076362">
    <property type="protein sequence ID" value="QWK92425.1"/>
    <property type="molecule type" value="Genomic_DNA"/>
</dbReference>
<proteinExistence type="predicted"/>
<keyword evidence="5" id="KW-0411">Iron-sulfur</keyword>
<evidence type="ECO:0000256" key="3">
    <source>
        <dbReference type="ARBA" id="ARBA00023002"/>
    </source>
</evidence>
<evidence type="ECO:0000313" key="8">
    <source>
        <dbReference type="Proteomes" id="UP000679352"/>
    </source>
</evidence>
<accession>A0A975P9T5</accession>
<evidence type="ECO:0000259" key="6">
    <source>
        <dbReference type="PROSITE" id="PS51085"/>
    </source>
</evidence>
<evidence type="ECO:0000256" key="1">
    <source>
        <dbReference type="ARBA" id="ARBA00022714"/>
    </source>
</evidence>
<evidence type="ECO:0000256" key="5">
    <source>
        <dbReference type="ARBA" id="ARBA00023014"/>
    </source>
</evidence>
<dbReference type="PANTHER" id="PTHR44379:SF8">
    <property type="entry name" value="XANTHINE DEHYDROGENASE IRON-SULFUR-BINDING SUBUNIT XDHC-RELATED"/>
    <property type="match status" value="1"/>
</dbReference>
<keyword evidence="1" id="KW-0001">2Fe-2S</keyword>
<dbReference type="FunFam" id="1.10.150.120:FF:000003">
    <property type="entry name" value="Carbon monoxide dehydrogenase, small subunit"/>
    <property type="match status" value="1"/>
</dbReference>
<gene>
    <name evidence="7" type="ORF">KM031_17130</name>
</gene>
<dbReference type="InterPro" id="IPR012675">
    <property type="entry name" value="Beta-grasp_dom_sf"/>
</dbReference>
<evidence type="ECO:0000256" key="2">
    <source>
        <dbReference type="ARBA" id="ARBA00022723"/>
    </source>
</evidence>
<dbReference type="InterPro" id="IPR002888">
    <property type="entry name" value="2Fe-2S-bd"/>
</dbReference>
<dbReference type="GO" id="GO:0046872">
    <property type="term" value="F:metal ion binding"/>
    <property type="evidence" value="ECO:0007669"/>
    <property type="project" value="UniProtKB-KW"/>
</dbReference>
<protein>
    <submittedName>
        <fullName evidence="7">(2Fe-2S)-binding protein</fullName>
    </submittedName>
</protein>
<evidence type="ECO:0000256" key="4">
    <source>
        <dbReference type="ARBA" id="ARBA00023004"/>
    </source>
</evidence>
<keyword evidence="4" id="KW-0408">Iron</keyword>
<feature type="domain" description="2Fe-2S ferredoxin-type" evidence="6">
    <location>
        <begin position="3"/>
        <end position="79"/>
    </location>
</feature>
<dbReference type="RefSeq" id="WP_215505286.1">
    <property type="nucleotide sequence ID" value="NZ_CP076362.1"/>
</dbReference>
<name>A0A975P9T5_9RHOB</name>
<dbReference type="SUPFAM" id="SSF47741">
    <property type="entry name" value="CO dehydrogenase ISP C-domain like"/>
    <property type="match status" value="1"/>
</dbReference>
<organism evidence="7 8">
    <name type="scientific">Gemmobacter fulvus</name>
    <dbReference type="NCBI Taxonomy" id="2840474"/>
    <lineage>
        <taxon>Bacteria</taxon>
        <taxon>Pseudomonadati</taxon>
        <taxon>Pseudomonadota</taxon>
        <taxon>Alphaproteobacteria</taxon>
        <taxon>Rhodobacterales</taxon>
        <taxon>Paracoccaceae</taxon>
        <taxon>Gemmobacter</taxon>
    </lineage>
</organism>
<dbReference type="InterPro" id="IPR006058">
    <property type="entry name" value="2Fe2S_fd_BS"/>
</dbReference>
<geneLocation type="plasmid" evidence="7 8">
    <name>p1</name>
</geneLocation>
<sequence>MKQIGTFRVNGKHCDAIIEPHMLLVDVIRDHIGLTGTKRACASGNCGACTVLADDQPICSCLTLAVTAQDRALETVEGLRSADGTLHPLQQAFIDHCAAQCGYCTAGMLMTAKALLDANPRPSREDVKRALSGNICRCTGYVKILDAVMDAAQKINAAREVAA</sequence>
<dbReference type="KEGG" id="gfu:KM031_17130"/>
<dbReference type="GO" id="GO:0016491">
    <property type="term" value="F:oxidoreductase activity"/>
    <property type="evidence" value="ECO:0007669"/>
    <property type="project" value="UniProtKB-KW"/>
</dbReference>
<dbReference type="GO" id="GO:0051537">
    <property type="term" value="F:2 iron, 2 sulfur cluster binding"/>
    <property type="evidence" value="ECO:0007669"/>
    <property type="project" value="UniProtKB-KW"/>
</dbReference>
<dbReference type="Gene3D" id="3.10.20.30">
    <property type="match status" value="1"/>
</dbReference>
<dbReference type="InterPro" id="IPR036010">
    <property type="entry name" value="2Fe-2S_ferredoxin-like_sf"/>
</dbReference>
<evidence type="ECO:0000313" key="7">
    <source>
        <dbReference type="EMBL" id="QWK92425.1"/>
    </source>
</evidence>
<dbReference type="InterPro" id="IPR001041">
    <property type="entry name" value="2Fe-2S_ferredoxin-type"/>
</dbReference>
<dbReference type="PROSITE" id="PS51085">
    <property type="entry name" value="2FE2S_FER_2"/>
    <property type="match status" value="1"/>
</dbReference>
<dbReference type="Proteomes" id="UP000679352">
    <property type="component" value="Plasmid p1"/>
</dbReference>
<keyword evidence="3" id="KW-0560">Oxidoreductase</keyword>
<dbReference type="SUPFAM" id="SSF54292">
    <property type="entry name" value="2Fe-2S ferredoxin-like"/>
    <property type="match status" value="1"/>
</dbReference>
<dbReference type="AlphaFoldDB" id="A0A975P9T5"/>
<dbReference type="PANTHER" id="PTHR44379">
    <property type="entry name" value="OXIDOREDUCTASE WITH IRON-SULFUR SUBUNIT"/>
    <property type="match status" value="1"/>
</dbReference>
<reference evidence="7" key="1">
    <citation type="submission" date="2021-06" db="EMBL/GenBank/DDBJ databases">
        <authorList>
            <person name="Lee C.-S."/>
            <person name="Jin L."/>
        </authorList>
    </citation>
    <scope>NUCLEOTIDE SEQUENCE</scope>
    <source>
        <strain evidence="7">Con5</strain>
        <plasmid evidence="7">p1</plasmid>
    </source>
</reference>
<keyword evidence="7" id="KW-0614">Plasmid</keyword>
<dbReference type="InterPro" id="IPR051452">
    <property type="entry name" value="Diverse_Oxidoreductases"/>
</dbReference>
<dbReference type="InterPro" id="IPR036884">
    <property type="entry name" value="2Fe-2S-bd_dom_sf"/>
</dbReference>
<dbReference type="PROSITE" id="PS00197">
    <property type="entry name" value="2FE2S_FER_1"/>
    <property type="match status" value="1"/>
</dbReference>
<keyword evidence="2" id="KW-0479">Metal-binding</keyword>
<dbReference type="Gene3D" id="1.10.150.120">
    <property type="entry name" value="[2Fe-2S]-binding domain"/>
    <property type="match status" value="1"/>
</dbReference>
<keyword evidence="8" id="KW-1185">Reference proteome</keyword>